<organism evidence="1 2">
    <name type="scientific">Luteococcus peritonei</name>
    <dbReference type="NCBI Taxonomy" id="88874"/>
    <lineage>
        <taxon>Bacteria</taxon>
        <taxon>Bacillati</taxon>
        <taxon>Actinomycetota</taxon>
        <taxon>Actinomycetes</taxon>
        <taxon>Propionibacteriales</taxon>
        <taxon>Propionibacteriaceae</taxon>
        <taxon>Luteococcus</taxon>
    </lineage>
</organism>
<evidence type="ECO:0000313" key="1">
    <source>
        <dbReference type="EMBL" id="MFD1889684.1"/>
    </source>
</evidence>
<dbReference type="EMBL" id="JBHUFZ010000011">
    <property type="protein sequence ID" value="MFD1889684.1"/>
    <property type="molecule type" value="Genomic_DNA"/>
</dbReference>
<dbReference type="InterPro" id="IPR011008">
    <property type="entry name" value="Dimeric_a/b-barrel"/>
</dbReference>
<sequence>MAVLVQVNFPMQGPWGDEMAEAFQGLAESINAEPGFLWKVWIENQAEQRSGGIYLFETLEDAQAYVAMHTERLSGFGITGVEVRYFDVNEPLSLLNHASLLPTCQG</sequence>
<evidence type="ECO:0000313" key="2">
    <source>
        <dbReference type="Proteomes" id="UP001597326"/>
    </source>
</evidence>
<dbReference type="Gene3D" id="3.30.70.100">
    <property type="match status" value="1"/>
</dbReference>
<accession>A0ABW4RVG9</accession>
<comment type="caution">
    <text evidence="1">The sequence shown here is derived from an EMBL/GenBank/DDBJ whole genome shotgun (WGS) entry which is preliminary data.</text>
</comment>
<dbReference type="PANTHER" id="PTHR39169">
    <property type="match status" value="1"/>
</dbReference>
<protein>
    <submittedName>
        <fullName evidence="1">Monooxygenase</fullName>
    </submittedName>
</protein>
<proteinExistence type="predicted"/>
<dbReference type="SUPFAM" id="SSF54909">
    <property type="entry name" value="Dimeric alpha+beta barrel"/>
    <property type="match status" value="1"/>
</dbReference>
<keyword evidence="1" id="KW-0503">Monooxygenase</keyword>
<dbReference type="RefSeq" id="WP_343872763.1">
    <property type="nucleotide sequence ID" value="NZ_BAAAIX010000009.1"/>
</dbReference>
<dbReference type="NCBIfam" id="NF008333">
    <property type="entry name" value="PRK11118.1"/>
    <property type="match status" value="1"/>
</dbReference>
<reference evidence="2" key="1">
    <citation type="journal article" date="2019" name="Int. J. Syst. Evol. Microbiol.">
        <title>The Global Catalogue of Microorganisms (GCM) 10K type strain sequencing project: providing services to taxonomists for standard genome sequencing and annotation.</title>
        <authorList>
            <consortium name="The Broad Institute Genomics Platform"/>
            <consortium name="The Broad Institute Genome Sequencing Center for Infectious Disease"/>
            <person name="Wu L."/>
            <person name="Ma J."/>
        </authorList>
    </citation>
    <scope>NUCLEOTIDE SEQUENCE [LARGE SCALE GENOMIC DNA]</scope>
    <source>
        <strain evidence="2">CAIM 431</strain>
    </source>
</reference>
<keyword evidence="1" id="KW-0560">Oxidoreductase</keyword>
<dbReference type="Pfam" id="PF08803">
    <property type="entry name" value="ydhR"/>
    <property type="match status" value="1"/>
</dbReference>
<dbReference type="PANTHER" id="PTHR39169:SF1">
    <property type="entry name" value="MONOOXYGENASE YDHR-RELATED"/>
    <property type="match status" value="1"/>
</dbReference>
<dbReference type="Proteomes" id="UP001597326">
    <property type="component" value="Unassembled WGS sequence"/>
</dbReference>
<name>A0ABW4RVG9_9ACTN</name>
<gene>
    <name evidence="1" type="ORF">ACFSCS_05690</name>
</gene>
<keyword evidence="2" id="KW-1185">Reference proteome</keyword>
<dbReference type="GO" id="GO:0004497">
    <property type="term" value="F:monooxygenase activity"/>
    <property type="evidence" value="ECO:0007669"/>
    <property type="project" value="UniProtKB-KW"/>
</dbReference>
<dbReference type="InterPro" id="IPR014910">
    <property type="entry name" value="YdhR"/>
</dbReference>